<evidence type="ECO:0000313" key="1">
    <source>
        <dbReference type="EMBL" id="MBQ0930623.1"/>
    </source>
</evidence>
<keyword evidence="2" id="KW-1185">Reference proteome</keyword>
<organism evidence="1 2">
    <name type="scientific">Ideonella alba</name>
    <dbReference type="NCBI Taxonomy" id="2824118"/>
    <lineage>
        <taxon>Bacteria</taxon>
        <taxon>Pseudomonadati</taxon>
        <taxon>Pseudomonadota</taxon>
        <taxon>Betaproteobacteria</taxon>
        <taxon>Burkholderiales</taxon>
        <taxon>Sphaerotilaceae</taxon>
        <taxon>Ideonella</taxon>
    </lineage>
</organism>
<proteinExistence type="predicted"/>
<dbReference type="Proteomes" id="UP000676246">
    <property type="component" value="Unassembled WGS sequence"/>
</dbReference>
<evidence type="ECO:0000313" key="2">
    <source>
        <dbReference type="Proteomes" id="UP000676246"/>
    </source>
</evidence>
<reference evidence="1 2" key="1">
    <citation type="submission" date="2021-04" db="EMBL/GenBank/DDBJ databases">
        <title>The genome sequence of Ideonella sp. 3Y2.</title>
        <authorList>
            <person name="Liu Y."/>
        </authorList>
    </citation>
    <scope>NUCLEOTIDE SEQUENCE [LARGE SCALE GENOMIC DNA]</scope>
    <source>
        <strain evidence="1 2">3Y2</strain>
    </source>
</reference>
<dbReference type="EMBL" id="JAGQDD010000005">
    <property type="protein sequence ID" value="MBQ0930623.1"/>
    <property type="molecule type" value="Genomic_DNA"/>
</dbReference>
<comment type="caution">
    <text evidence="1">The sequence shown here is derived from an EMBL/GenBank/DDBJ whole genome shotgun (WGS) entry which is preliminary data.</text>
</comment>
<name>A0A940YAF8_9BURK</name>
<dbReference type="RefSeq" id="WP_210853556.1">
    <property type="nucleotide sequence ID" value="NZ_JAGQDD010000005.1"/>
</dbReference>
<accession>A0A940YAF8</accession>
<protein>
    <submittedName>
        <fullName evidence="1">Uncharacterized protein</fullName>
    </submittedName>
</protein>
<dbReference type="AlphaFoldDB" id="A0A940YAF8"/>
<sequence length="65" mass="7294">MQQDEDEEAGAGRLYESKSVEKMSLPELIELQRKYPARFVQVLDKSLNVKVPIGLLHLPVLDTGA</sequence>
<gene>
    <name evidence="1" type="ORF">KAK03_08985</name>
</gene>